<evidence type="ECO:0000256" key="1">
    <source>
        <dbReference type="ARBA" id="ARBA00010333"/>
    </source>
</evidence>
<feature type="signal peptide" evidence="3">
    <location>
        <begin position="1"/>
        <end position="26"/>
    </location>
</feature>
<sequence length="271" mass="30210">MMPRDLFQRLSSAGLLAALLQAPVWAENSDIMQVSIGMEKNRAPYTYLDKQQQAQGILVEAITELCKKIPMTCTFSVDHFDTLVGKMHTYQLQGFVVIDTFIYPELDNLKLTAPLCTLQPVLVQLAAEKPRLTPDDFKNTTIGVRAGSLLHLYLLDQYSSVARIRTYQLSEEGIFDLTSKRINALFVDDAFFNQQVKNTVLGTTDSAAQLVSYPVTDVELPPTNMRLALRGNDTTLLNTFNKILQDKSPPNCADLLKSPIMPTPSQPVAQQ</sequence>
<dbReference type="InterPro" id="IPR001638">
    <property type="entry name" value="Solute-binding_3/MltF_N"/>
</dbReference>
<dbReference type="Pfam" id="PF00497">
    <property type="entry name" value="SBP_bac_3"/>
    <property type="match status" value="1"/>
</dbReference>
<evidence type="ECO:0000256" key="3">
    <source>
        <dbReference type="SAM" id="SignalP"/>
    </source>
</evidence>
<comment type="similarity">
    <text evidence="1">Belongs to the bacterial solute-binding protein 3 family.</text>
</comment>
<evidence type="ECO:0000256" key="2">
    <source>
        <dbReference type="ARBA" id="ARBA00022729"/>
    </source>
</evidence>
<evidence type="ECO:0000313" key="6">
    <source>
        <dbReference type="Proteomes" id="UP000192491"/>
    </source>
</evidence>
<dbReference type="EMBL" id="MTEJ01000005">
    <property type="protein sequence ID" value="OQX16400.1"/>
    <property type="molecule type" value="Genomic_DNA"/>
</dbReference>
<name>A0A1Y1QXY6_9GAMM</name>
<dbReference type="PANTHER" id="PTHR35936:SF20">
    <property type="entry name" value="ABC TRANSPORTER ARGININE-BINDING PROTEIN 2-RELATED"/>
    <property type="match status" value="1"/>
</dbReference>
<dbReference type="Proteomes" id="UP000192491">
    <property type="component" value="Unassembled WGS sequence"/>
</dbReference>
<organism evidence="5 6">
    <name type="scientific">Thiothrix lacustris</name>
    <dbReference type="NCBI Taxonomy" id="525917"/>
    <lineage>
        <taxon>Bacteria</taxon>
        <taxon>Pseudomonadati</taxon>
        <taxon>Pseudomonadota</taxon>
        <taxon>Gammaproteobacteria</taxon>
        <taxon>Thiotrichales</taxon>
        <taxon>Thiotrichaceae</taxon>
        <taxon>Thiothrix</taxon>
    </lineage>
</organism>
<reference evidence="5 6" key="1">
    <citation type="submission" date="2017-01" db="EMBL/GenBank/DDBJ databases">
        <title>Novel large sulfur bacteria in the metagenomes of groundwater-fed chemosynthetic microbial mats in the Lake Huron basin.</title>
        <authorList>
            <person name="Sharrar A.M."/>
            <person name="Flood B.E."/>
            <person name="Bailey J.V."/>
            <person name="Jones D.S."/>
            <person name="Biddanda B."/>
            <person name="Ruberg S.A."/>
            <person name="Marcus D.N."/>
            <person name="Dick G.J."/>
        </authorList>
    </citation>
    <scope>NUCLEOTIDE SEQUENCE [LARGE SCALE GENOMIC DNA]</scope>
    <source>
        <strain evidence="5">A8</strain>
    </source>
</reference>
<evidence type="ECO:0000259" key="4">
    <source>
        <dbReference type="Pfam" id="PF00497"/>
    </source>
</evidence>
<feature type="chain" id="PRO_5013050416" description="Solute-binding protein family 3/N-terminal domain-containing protein" evidence="3">
    <location>
        <begin position="27"/>
        <end position="271"/>
    </location>
</feature>
<evidence type="ECO:0000313" key="5">
    <source>
        <dbReference type="EMBL" id="OQX16400.1"/>
    </source>
</evidence>
<dbReference type="SUPFAM" id="SSF53850">
    <property type="entry name" value="Periplasmic binding protein-like II"/>
    <property type="match status" value="1"/>
</dbReference>
<proteinExistence type="inferred from homology"/>
<dbReference type="AlphaFoldDB" id="A0A1Y1QXY6"/>
<protein>
    <recommendedName>
        <fullName evidence="4">Solute-binding protein family 3/N-terminal domain-containing protein</fullName>
    </recommendedName>
</protein>
<keyword evidence="2 3" id="KW-0732">Signal</keyword>
<dbReference type="PANTHER" id="PTHR35936">
    <property type="entry name" value="MEMBRANE-BOUND LYTIC MUREIN TRANSGLYCOSYLASE F"/>
    <property type="match status" value="1"/>
</dbReference>
<dbReference type="Gene3D" id="3.40.190.10">
    <property type="entry name" value="Periplasmic binding protein-like II"/>
    <property type="match status" value="2"/>
</dbReference>
<comment type="caution">
    <text evidence="5">The sequence shown here is derived from an EMBL/GenBank/DDBJ whole genome shotgun (WGS) entry which is preliminary data.</text>
</comment>
<feature type="domain" description="Solute-binding protein family 3/N-terminal" evidence="4">
    <location>
        <begin position="35"/>
        <end position="245"/>
    </location>
</feature>
<accession>A0A1Y1QXY6</accession>
<gene>
    <name evidence="5" type="ORF">BWK73_04175</name>
</gene>